<dbReference type="InterPro" id="IPR046707">
    <property type="entry name" value="DUF6780"/>
</dbReference>
<dbReference type="GO" id="GO:0005525">
    <property type="term" value="F:GTP binding"/>
    <property type="evidence" value="ECO:0007669"/>
    <property type="project" value="UniProtKB-KW"/>
</dbReference>
<comment type="similarity">
    <text evidence="1">Belongs to the TRAFAC class TrmE-Era-EngA-EngB-Septin-like GTPase superfamily. Septin GTPase family.</text>
</comment>
<dbReference type="Pfam" id="PF00735">
    <property type="entry name" value="Septin"/>
    <property type="match status" value="1"/>
</dbReference>
<dbReference type="Proteomes" id="UP000053328">
    <property type="component" value="Unassembled WGS sequence"/>
</dbReference>
<proteinExistence type="inferred from homology"/>
<evidence type="ECO:0000313" key="6">
    <source>
        <dbReference type="EMBL" id="KIW20073.1"/>
    </source>
</evidence>
<reference evidence="6 7" key="1">
    <citation type="submission" date="2015-01" db="EMBL/GenBank/DDBJ databases">
        <title>The Genome Sequence of Exophiala spinifera CBS89968.</title>
        <authorList>
            <consortium name="The Broad Institute Genomics Platform"/>
            <person name="Cuomo C."/>
            <person name="de Hoog S."/>
            <person name="Gorbushina A."/>
            <person name="Stielow B."/>
            <person name="Teixiera M."/>
            <person name="Abouelleil A."/>
            <person name="Chapman S.B."/>
            <person name="Priest M."/>
            <person name="Young S.K."/>
            <person name="Wortman J."/>
            <person name="Nusbaum C."/>
            <person name="Birren B."/>
        </authorList>
    </citation>
    <scope>NUCLEOTIDE SEQUENCE [LARGE SCALE GENOMIC DNA]</scope>
    <source>
        <strain evidence="6 7">CBS 89968</strain>
    </source>
</reference>
<evidence type="ECO:0000259" key="4">
    <source>
        <dbReference type="Pfam" id="PF00735"/>
    </source>
</evidence>
<dbReference type="VEuPathDB" id="FungiDB:PV08_00648"/>
<dbReference type="AlphaFoldDB" id="A0A0D2BMC5"/>
<dbReference type="RefSeq" id="XP_016240289.1">
    <property type="nucleotide sequence ID" value="XM_016375013.1"/>
</dbReference>
<feature type="domain" description="Septin-type G" evidence="4">
    <location>
        <begin position="312"/>
        <end position="400"/>
    </location>
</feature>
<dbReference type="GeneID" id="27327731"/>
<gene>
    <name evidence="6" type="ORF">PV08_00648</name>
</gene>
<dbReference type="InterPro" id="IPR030379">
    <property type="entry name" value="G_SEPTIN_dom"/>
</dbReference>
<dbReference type="InterPro" id="IPR027417">
    <property type="entry name" value="P-loop_NTPase"/>
</dbReference>
<sequence>MRPGLGFESVEPRPRKSSVAGSPSLTGERSSAPPTTFFLSRDPDGPRPRSESNTNLLPTSCPVSSLQDTIQEAEASGKHATIQPSEVRSGSRRRSTIKPGNGDRLRRGSSTAHGERNQSRRAREITPSPLPSRDVSLPNSPKSGSSRSLQQSDDEMTTDEAGSQVIGSSEDDEIEPSAVVQDSQPELIMPSIKMPSRRPFTGRGKRLGRFKIMVAGRKAGTGKTSLIKSIVQLCEDIVHVDPVPSSSKPGLSAGNPPRAPDTVTEIYASTKPYPAWWSNVEESRILRRRKSMGDSVLERNICFVDTSDSIKLDKLVHYIEQQLMNVMTSVNQFTHEFSGLLSGRGSCQVDVILYLVSKDHVQDDCDRIRQLSELCNVIPLVAKSDLLTPEEQEEVKRSIDLSVVTLPRLPTSLMADPEATERAVAPYTVTSINGPDLDTMDASLLMSPEYVQPLLPSELSLLVEQIFEPDTVAYLRHTSARKSVAWHATHPRLTFMPSPSLPSVHNSTLASPLPTSLSNSGVLIPVGSEVSLNTSNSWALARVADHSQREERLAQVRLSKWASELQLSLQRERERYERLARGERAMWLVDRLGEEVREGQILPREGSHALVHKRGKSGLMYDELPSYQMHDPLGLLRWQDSMRTHGWIALQIIGSFGVVGGIAFWAVKTWGLTASINDWAQGWHIPWLGNDY</sequence>
<name>A0A0D2BMC5_9EURO</name>
<feature type="compositionally biased region" description="Polar residues" evidence="2">
    <location>
        <begin position="19"/>
        <end position="38"/>
    </location>
</feature>
<protein>
    <submittedName>
        <fullName evidence="6">Uncharacterized protein</fullName>
    </submittedName>
</protein>
<keyword evidence="3" id="KW-0472">Membrane</keyword>
<evidence type="ECO:0000256" key="2">
    <source>
        <dbReference type="SAM" id="MobiDB-lite"/>
    </source>
</evidence>
<keyword evidence="3" id="KW-1133">Transmembrane helix</keyword>
<feature type="transmembrane region" description="Helical" evidence="3">
    <location>
        <begin position="647"/>
        <end position="667"/>
    </location>
</feature>
<dbReference type="EMBL" id="KN847492">
    <property type="protein sequence ID" value="KIW20073.1"/>
    <property type="molecule type" value="Genomic_DNA"/>
</dbReference>
<evidence type="ECO:0000313" key="7">
    <source>
        <dbReference type="Proteomes" id="UP000053328"/>
    </source>
</evidence>
<dbReference type="Gene3D" id="3.40.50.300">
    <property type="entry name" value="P-loop containing nucleotide triphosphate hydrolases"/>
    <property type="match status" value="1"/>
</dbReference>
<dbReference type="STRING" id="91928.A0A0D2BMC5"/>
<dbReference type="OrthoDB" id="4150765at2759"/>
<feature type="domain" description="DUF6780" evidence="5">
    <location>
        <begin position="474"/>
        <end position="549"/>
    </location>
</feature>
<feature type="region of interest" description="Disordered" evidence="2">
    <location>
        <begin position="1"/>
        <end position="185"/>
    </location>
</feature>
<keyword evidence="7" id="KW-1185">Reference proteome</keyword>
<keyword evidence="3" id="KW-0812">Transmembrane</keyword>
<feature type="compositionally biased region" description="Polar residues" evidence="2">
    <location>
        <begin position="51"/>
        <end position="70"/>
    </location>
</feature>
<evidence type="ECO:0000259" key="5">
    <source>
        <dbReference type="Pfam" id="PF20571"/>
    </source>
</evidence>
<dbReference type="SUPFAM" id="SSF52540">
    <property type="entry name" value="P-loop containing nucleoside triphosphate hydrolases"/>
    <property type="match status" value="1"/>
</dbReference>
<dbReference type="Pfam" id="PF20571">
    <property type="entry name" value="DUF6780"/>
    <property type="match status" value="1"/>
</dbReference>
<feature type="compositionally biased region" description="Basic and acidic residues" evidence="2">
    <location>
        <begin position="113"/>
        <end position="124"/>
    </location>
</feature>
<feature type="compositionally biased region" description="Polar residues" evidence="2">
    <location>
        <begin position="137"/>
        <end position="151"/>
    </location>
</feature>
<evidence type="ECO:0000256" key="3">
    <source>
        <dbReference type="SAM" id="Phobius"/>
    </source>
</evidence>
<keyword evidence="1" id="KW-0342">GTP-binding</keyword>
<dbReference type="HOGENOM" id="CLU_018628_0_1_1"/>
<feature type="compositionally biased region" description="Basic and acidic residues" evidence="2">
    <location>
        <begin position="41"/>
        <end position="50"/>
    </location>
</feature>
<keyword evidence="1" id="KW-0547">Nucleotide-binding</keyword>
<organism evidence="6 7">
    <name type="scientific">Exophiala spinifera</name>
    <dbReference type="NCBI Taxonomy" id="91928"/>
    <lineage>
        <taxon>Eukaryota</taxon>
        <taxon>Fungi</taxon>
        <taxon>Dikarya</taxon>
        <taxon>Ascomycota</taxon>
        <taxon>Pezizomycotina</taxon>
        <taxon>Eurotiomycetes</taxon>
        <taxon>Chaetothyriomycetidae</taxon>
        <taxon>Chaetothyriales</taxon>
        <taxon>Herpotrichiellaceae</taxon>
        <taxon>Exophiala</taxon>
    </lineage>
</organism>
<accession>A0A0D2BMC5</accession>
<evidence type="ECO:0000256" key="1">
    <source>
        <dbReference type="RuleBase" id="RU004560"/>
    </source>
</evidence>